<dbReference type="EMBL" id="FOLM01000010">
    <property type="protein sequence ID" value="SFD13196.1"/>
    <property type="molecule type" value="Genomic_DNA"/>
</dbReference>
<protein>
    <submittedName>
        <fullName evidence="2">Uncharacterized protein</fullName>
    </submittedName>
</protein>
<gene>
    <name evidence="2" type="ORF">SAMN05421773_11044</name>
</gene>
<accession>A0A1I1PTK0</accession>
<dbReference type="Proteomes" id="UP000199207">
    <property type="component" value="Unassembled WGS sequence"/>
</dbReference>
<sequence>MTNQPEPQPIPARPAVCPTCGHPAPNPLTGIRPGGATPTSLPGPTTPVVIPLHHAPFAHH</sequence>
<organism evidence="2 3">
    <name type="scientific">Streptomyces aidingensis</name>
    <dbReference type="NCBI Taxonomy" id="910347"/>
    <lineage>
        <taxon>Bacteria</taxon>
        <taxon>Bacillati</taxon>
        <taxon>Actinomycetota</taxon>
        <taxon>Actinomycetes</taxon>
        <taxon>Kitasatosporales</taxon>
        <taxon>Streptomycetaceae</taxon>
        <taxon>Streptomyces</taxon>
    </lineage>
</organism>
<proteinExistence type="predicted"/>
<evidence type="ECO:0000256" key="1">
    <source>
        <dbReference type="SAM" id="MobiDB-lite"/>
    </source>
</evidence>
<keyword evidence="3" id="KW-1185">Reference proteome</keyword>
<reference evidence="2 3" key="1">
    <citation type="submission" date="2016-10" db="EMBL/GenBank/DDBJ databases">
        <authorList>
            <person name="de Groot N.N."/>
        </authorList>
    </citation>
    <scope>NUCLEOTIDE SEQUENCE [LARGE SCALE GENOMIC DNA]</scope>
    <source>
        <strain evidence="2 3">CGMCC 4.5739</strain>
    </source>
</reference>
<dbReference type="AlphaFoldDB" id="A0A1I1PTK0"/>
<feature type="region of interest" description="Disordered" evidence="1">
    <location>
        <begin position="27"/>
        <end position="47"/>
    </location>
</feature>
<dbReference type="RefSeq" id="WP_093839889.1">
    <property type="nucleotide sequence ID" value="NZ_FOLM01000010.1"/>
</dbReference>
<dbReference type="STRING" id="910347.SAMN05421773_11044"/>
<evidence type="ECO:0000313" key="2">
    <source>
        <dbReference type="EMBL" id="SFD13196.1"/>
    </source>
</evidence>
<evidence type="ECO:0000313" key="3">
    <source>
        <dbReference type="Proteomes" id="UP000199207"/>
    </source>
</evidence>
<name>A0A1I1PTK0_9ACTN</name>